<evidence type="ECO:0000256" key="11">
    <source>
        <dbReference type="ARBA" id="ARBA00031871"/>
    </source>
</evidence>
<comment type="caution">
    <text evidence="14">The sequence shown here is derived from an EMBL/GenBank/DDBJ whole genome shotgun (WGS) entry which is preliminary data.</text>
</comment>
<evidence type="ECO:0000256" key="3">
    <source>
        <dbReference type="ARBA" id="ARBA00022630"/>
    </source>
</evidence>
<evidence type="ECO:0000313" key="15">
    <source>
        <dbReference type="Proteomes" id="UP001648503"/>
    </source>
</evidence>
<dbReference type="CDD" id="cd23948">
    <property type="entry name" value="FAD_synthase"/>
    <property type="match status" value="1"/>
</dbReference>
<dbReference type="Proteomes" id="UP001648503">
    <property type="component" value="Unassembled WGS sequence"/>
</dbReference>
<dbReference type="PANTHER" id="PTHR23293:SF9">
    <property type="entry name" value="FAD SYNTHASE"/>
    <property type="match status" value="1"/>
</dbReference>
<dbReference type="Gene3D" id="3.40.50.620">
    <property type="entry name" value="HUPs"/>
    <property type="match status" value="1"/>
</dbReference>
<keyword evidence="3" id="KW-0285">Flavoprotein</keyword>
<evidence type="ECO:0000256" key="4">
    <source>
        <dbReference type="ARBA" id="ARBA00022643"/>
    </source>
</evidence>
<dbReference type="SUPFAM" id="SSF52402">
    <property type="entry name" value="Adenine nucleotide alpha hydrolases-like"/>
    <property type="match status" value="1"/>
</dbReference>
<feature type="domain" description="Phosphoadenosine phosphosulphate reductase" evidence="13">
    <location>
        <begin position="146"/>
        <end position="229"/>
    </location>
</feature>
<dbReference type="InterPro" id="IPR002500">
    <property type="entry name" value="PAPS_reduct_dom"/>
</dbReference>
<evidence type="ECO:0000259" key="13">
    <source>
        <dbReference type="Pfam" id="PF01507"/>
    </source>
</evidence>
<sequence length="262" mass="28816">MGTPSAALVDIGCADSPLFCLPGAGPSPSPSTLLKEVLLQHAENEILISLLQGTMHTIHEALDQYGPHGVAVSFNGGKDCTILLFLYMAALEDYHQSHPDVSQRPVKVLYITSDDPFPAIDLFVDVFSDLLGVDLMKILGQMKPALERFLDSNKTIRAVLIGTRRTDPHADNLTRFDATDKEWPAMMRVHPILDWGYKDIWAAIIALRIPYCGLYKHGYTSLGSVNDTLPNPLLKCSSVPGGYMHAVCLEDGLKERCGRELK</sequence>
<comment type="catalytic activity">
    <reaction evidence="12">
        <text>FMN + ATP + H(+) = FAD + diphosphate</text>
        <dbReference type="Rhea" id="RHEA:17237"/>
        <dbReference type="ChEBI" id="CHEBI:15378"/>
        <dbReference type="ChEBI" id="CHEBI:30616"/>
        <dbReference type="ChEBI" id="CHEBI:33019"/>
        <dbReference type="ChEBI" id="CHEBI:57692"/>
        <dbReference type="ChEBI" id="CHEBI:58210"/>
        <dbReference type="EC" id="2.7.7.2"/>
    </reaction>
</comment>
<dbReference type="PANTHER" id="PTHR23293">
    <property type="entry name" value="FAD SYNTHETASE-RELATED FMN ADENYLYLTRANSFERASE"/>
    <property type="match status" value="1"/>
</dbReference>
<evidence type="ECO:0000256" key="7">
    <source>
        <dbReference type="ARBA" id="ARBA00022741"/>
    </source>
</evidence>
<keyword evidence="7" id="KW-0547">Nucleotide-binding</keyword>
<evidence type="ECO:0000256" key="8">
    <source>
        <dbReference type="ARBA" id="ARBA00022827"/>
    </source>
</evidence>
<evidence type="ECO:0000256" key="1">
    <source>
        <dbReference type="ARBA" id="ARBA00004726"/>
    </source>
</evidence>
<organism evidence="14 15">
    <name type="scientific">Batrachochytrium salamandrivorans</name>
    <dbReference type="NCBI Taxonomy" id="1357716"/>
    <lineage>
        <taxon>Eukaryota</taxon>
        <taxon>Fungi</taxon>
        <taxon>Fungi incertae sedis</taxon>
        <taxon>Chytridiomycota</taxon>
        <taxon>Chytridiomycota incertae sedis</taxon>
        <taxon>Chytridiomycetes</taxon>
        <taxon>Rhizophydiales</taxon>
        <taxon>Rhizophydiales incertae sedis</taxon>
        <taxon>Batrachochytrium</taxon>
    </lineage>
</organism>
<evidence type="ECO:0000313" key="14">
    <source>
        <dbReference type="EMBL" id="KAH6594707.1"/>
    </source>
</evidence>
<evidence type="ECO:0000256" key="12">
    <source>
        <dbReference type="ARBA" id="ARBA00049494"/>
    </source>
</evidence>
<evidence type="ECO:0000256" key="6">
    <source>
        <dbReference type="ARBA" id="ARBA00022695"/>
    </source>
</evidence>
<keyword evidence="8" id="KW-0274">FAD</keyword>
<comment type="pathway">
    <text evidence="1">Cofactor biosynthesis; FAD biosynthesis; FAD from FMN: step 1/1.</text>
</comment>
<evidence type="ECO:0000256" key="9">
    <source>
        <dbReference type="ARBA" id="ARBA00022840"/>
    </source>
</evidence>
<evidence type="ECO:0000256" key="5">
    <source>
        <dbReference type="ARBA" id="ARBA00022679"/>
    </source>
</evidence>
<protein>
    <recommendedName>
        <fullName evidence="2">FAD synthase</fullName>
        <ecNumber evidence="2">2.7.7.2</ecNumber>
    </recommendedName>
    <alternativeName>
        <fullName evidence="10">FAD pyrophosphorylase</fullName>
    </alternativeName>
    <alternativeName>
        <fullName evidence="11">FMN adenylyltransferase</fullName>
    </alternativeName>
</protein>
<evidence type="ECO:0000256" key="2">
    <source>
        <dbReference type="ARBA" id="ARBA00012393"/>
    </source>
</evidence>
<keyword evidence="5" id="KW-0808">Transferase</keyword>
<keyword evidence="9" id="KW-0067">ATP-binding</keyword>
<reference evidence="14 15" key="1">
    <citation type="submission" date="2021-02" db="EMBL/GenBank/DDBJ databases">
        <title>Variation within the Batrachochytrium salamandrivorans European outbreak.</title>
        <authorList>
            <person name="Kelly M."/>
            <person name="Pasmans F."/>
            <person name="Shea T.P."/>
            <person name="Munoz J.F."/>
            <person name="Carranza S."/>
            <person name="Cuomo C.A."/>
            <person name="Martel A."/>
        </authorList>
    </citation>
    <scope>NUCLEOTIDE SEQUENCE [LARGE SCALE GENOMIC DNA]</scope>
    <source>
        <strain evidence="14 15">AMFP18/2</strain>
    </source>
</reference>
<accession>A0ABQ8FA07</accession>
<name>A0ABQ8FA07_9FUNG</name>
<keyword evidence="4" id="KW-0288">FMN</keyword>
<keyword evidence="6" id="KW-0548">Nucleotidyltransferase</keyword>
<keyword evidence="15" id="KW-1185">Reference proteome</keyword>
<proteinExistence type="predicted"/>
<evidence type="ECO:0000256" key="10">
    <source>
        <dbReference type="ARBA" id="ARBA00031145"/>
    </source>
</evidence>
<dbReference type="Pfam" id="PF01507">
    <property type="entry name" value="PAPS_reduct"/>
    <property type="match status" value="1"/>
</dbReference>
<dbReference type="InterPro" id="IPR014729">
    <property type="entry name" value="Rossmann-like_a/b/a_fold"/>
</dbReference>
<gene>
    <name evidence="14" type="ORF">BASA50_006383</name>
</gene>
<dbReference type="EC" id="2.7.7.2" evidence="2"/>
<dbReference type="EMBL" id="JAFCIX010000330">
    <property type="protein sequence ID" value="KAH6594707.1"/>
    <property type="molecule type" value="Genomic_DNA"/>
</dbReference>